<feature type="compositionally biased region" description="Gly residues" evidence="2">
    <location>
        <begin position="21"/>
        <end position="31"/>
    </location>
</feature>
<keyword evidence="4" id="KW-1185">Reference proteome</keyword>
<feature type="compositionally biased region" description="Polar residues" evidence="2">
    <location>
        <begin position="323"/>
        <end position="333"/>
    </location>
</feature>
<feature type="compositionally biased region" description="Basic and acidic residues" evidence="2">
    <location>
        <begin position="531"/>
        <end position="547"/>
    </location>
</feature>
<comment type="caution">
    <text evidence="3">The sequence shown here is derived from an EMBL/GenBank/DDBJ whole genome shotgun (WGS) entry which is preliminary data.</text>
</comment>
<feature type="compositionally biased region" description="Polar residues" evidence="2">
    <location>
        <begin position="464"/>
        <end position="473"/>
    </location>
</feature>
<feature type="region of interest" description="Disordered" evidence="2">
    <location>
        <begin position="507"/>
        <end position="547"/>
    </location>
</feature>
<reference evidence="3" key="1">
    <citation type="submission" date="2020-01" db="EMBL/GenBank/DDBJ databases">
        <authorList>
            <person name="Feng Z.H.Z."/>
        </authorList>
    </citation>
    <scope>NUCLEOTIDE SEQUENCE</scope>
    <source>
        <strain evidence="3">CBS107.38</strain>
    </source>
</reference>
<sequence>MEHTNMANSSLHQQLHQQFGQGLGNNGGGPPGDRQDDKSQRGHYADGIRPTDFMTVMKDAGVKHFHTRCMMCGETATSHHRKTWRKCLGRCPFNATHTHTGQLCPDLLRVANEDWCIAHLGESMKAERDTARGPEMLQRSEQRREQRRESQRERRQEAPGIPSLHRQAPAAPPPLSYAVPPQFGHAALPQGNWQTNRSPYLDKRRSSFGEPLVGYYKPSPVESYASGAYAAGYGTVPEAEHGHQGGYADLRYPSDGGRYPKPAGRGRSQDIRERSPPRDLPHNNYRDRTSRPSYTRDSRGPPSGDTPAERLAKLRQERVVESSPPTSAAQPLATQPPYHQGGSDNQMLQAFERRFQDQERRHEEELRVLRDQIARQQQDLARQQHDHAQLVSQLSSTLRNGILPAAAALQYPGINASQHAHATQQQQQQNALQEQQAQQELLQAQQEQQESQQQQPPAAEESLPTASTSTDAEMTGAANTPLTSAAAQPQPESGAQHEARVPAFTEMMGPVGTNPFEFKSWLPDRSSSRQRLQDGKGKGRKKDYGRDGRLGGAVSACSCWVVSTNTTIGGEKTISILYWCM</sequence>
<feature type="region of interest" description="Disordered" evidence="2">
    <location>
        <begin position="419"/>
        <end position="473"/>
    </location>
</feature>
<dbReference type="Proteomes" id="UP000596902">
    <property type="component" value="Unassembled WGS sequence"/>
</dbReference>
<keyword evidence="1" id="KW-0175">Coiled coil</keyword>
<name>A0A8H7AX20_9PLEO</name>
<reference evidence="3" key="2">
    <citation type="submission" date="2020-08" db="EMBL/GenBank/DDBJ databases">
        <title>Draft Genome Sequence of Cumin Blight Pathogen Alternaria burnsii.</title>
        <authorList>
            <person name="Feng Z."/>
        </authorList>
    </citation>
    <scope>NUCLEOTIDE SEQUENCE</scope>
    <source>
        <strain evidence="3">CBS107.38</strain>
    </source>
</reference>
<gene>
    <name evidence="3" type="ORF">GT037_008514</name>
</gene>
<feature type="compositionally biased region" description="Basic and acidic residues" evidence="2">
    <location>
        <begin position="33"/>
        <end position="46"/>
    </location>
</feature>
<dbReference type="AlphaFoldDB" id="A0A8H7AX20"/>
<protein>
    <submittedName>
        <fullName evidence="3">Uncharacterized protein</fullName>
    </submittedName>
</protein>
<evidence type="ECO:0000313" key="4">
    <source>
        <dbReference type="Proteomes" id="UP000596902"/>
    </source>
</evidence>
<feature type="region of interest" description="Disordered" evidence="2">
    <location>
        <begin position="19"/>
        <end position="50"/>
    </location>
</feature>
<organism evidence="3 4">
    <name type="scientific">Alternaria burnsii</name>
    <dbReference type="NCBI Taxonomy" id="1187904"/>
    <lineage>
        <taxon>Eukaryota</taxon>
        <taxon>Fungi</taxon>
        <taxon>Dikarya</taxon>
        <taxon>Ascomycota</taxon>
        <taxon>Pezizomycotina</taxon>
        <taxon>Dothideomycetes</taxon>
        <taxon>Pleosporomycetidae</taxon>
        <taxon>Pleosporales</taxon>
        <taxon>Pleosporineae</taxon>
        <taxon>Pleosporaceae</taxon>
        <taxon>Alternaria</taxon>
        <taxon>Alternaria sect. Alternaria</taxon>
    </lineage>
</organism>
<feature type="compositionally biased region" description="Basic and acidic residues" evidence="2">
    <location>
        <begin position="267"/>
        <end position="299"/>
    </location>
</feature>
<proteinExistence type="predicted"/>
<evidence type="ECO:0000313" key="3">
    <source>
        <dbReference type="EMBL" id="KAF7673191.1"/>
    </source>
</evidence>
<dbReference type="GeneID" id="62206739"/>
<dbReference type="EMBL" id="JAAABM010000013">
    <property type="protein sequence ID" value="KAF7673191.1"/>
    <property type="molecule type" value="Genomic_DNA"/>
</dbReference>
<dbReference type="RefSeq" id="XP_038783526.1">
    <property type="nucleotide sequence ID" value="XM_038933561.1"/>
</dbReference>
<accession>A0A8H7AX20</accession>
<feature type="coiled-coil region" evidence="1">
    <location>
        <begin position="348"/>
        <end position="386"/>
    </location>
</feature>
<feature type="region of interest" description="Disordered" evidence="2">
    <location>
        <begin position="125"/>
        <end position="183"/>
    </location>
</feature>
<feature type="compositionally biased region" description="Basic and acidic residues" evidence="2">
    <location>
        <begin position="125"/>
        <end position="157"/>
    </location>
</feature>
<feature type="compositionally biased region" description="Basic and acidic residues" evidence="2">
    <location>
        <begin position="307"/>
        <end position="320"/>
    </location>
</feature>
<evidence type="ECO:0000256" key="1">
    <source>
        <dbReference type="SAM" id="Coils"/>
    </source>
</evidence>
<feature type="compositionally biased region" description="Low complexity" evidence="2">
    <location>
        <begin position="419"/>
        <end position="461"/>
    </location>
</feature>
<feature type="region of interest" description="Disordered" evidence="2">
    <location>
        <begin position="241"/>
        <end position="344"/>
    </location>
</feature>
<evidence type="ECO:0000256" key="2">
    <source>
        <dbReference type="SAM" id="MobiDB-lite"/>
    </source>
</evidence>